<reference evidence="3" key="1">
    <citation type="submission" date="2019-07" db="EMBL/GenBank/DDBJ databases">
        <title>De Novo Assembly of kiwifruit Actinidia rufa.</title>
        <authorList>
            <person name="Sugita-Konishi S."/>
            <person name="Sato K."/>
            <person name="Mori E."/>
            <person name="Abe Y."/>
            <person name="Kisaki G."/>
            <person name="Hamano K."/>
            <person name="Suezawa K."/>
            <person name="Otani M."/>
            <person name="Fukuda T."/>
            <person name="Manabe T."/>
            <person name="Gomi K."/>
            <person name="Tabuchi M."/>
            <person name="Akimitsu K."/>
            <person name="Kataoka I."/>
        </authorList>
    </citation>
    <scope>NUCLEOTIDE SEQUENCE [LARGE SCALE GENOMIC DNA]</scope>
    <source>
        <strain evidence="3">cv. Fuchu</strain>
    </source>
</reference>
<name>A0A7J0DWH7_9ERIC</name>
<evidence type="ECO:0000313" key="3">
    <source>
        <dbReference type="Proteomes" id="UP000585474"/>
    </source>
</evidence>
<accession>A0A7J0DWH7</accession>
<dbReference type="EMBL" id="BJWL01000429">
    <property type="protein sequence ID" value="GFS43763.1"/>
    <property type="molecule type" value="Genomic_DNA"/>
</dbReference>
<proteinExistence type="predicted"/>
<evidence type="ECO:0000313" key="2">
    <source>
        <dbReference type="EMBL" id="GFS43763.1"/>
    </source>
</evidence>
<gene>
    <name evidence="2" type="ORF">Acr_00g0086770</name>
</gene>
<organism evidence="2 3">
    <name type="scientific">Actinidia rufa</name>
    <dbReference type="NCBI Taxonomy" id="165716"/>
    <lineage>
        <taxon>Eukaryota</taxon>
        <taxon>Viridiplantae</taxon>
        <taxon>Streptophyta</taxon>
        <taxon>Embryophyta</taxon>
        <taxon>Tracheophyta</taxon>
        <taxon>Spermatophyta</taxon>
        <taxon>Magnoliopsida</taxon>
        <taxon>eudicotyledons</taxon>
        <taxon>Gunneridae</taxon>
        <taxon>Pentapetalae</taxon>
        <taxon>asterids</taxon>
        <taxon>Ericales</taxon>
        <taxon>Actinidiaceae</taxon>
        <taxon>Actinidia</taxon>
    </lineage>
</organism>
<keyword evidence="3" id="KW-1185">Reference proteome</keyword>
<dbReference type="Proteomes" id="UP000585474">
    <property type="component" value="Unassembled WGS sequence"/>
</dbReference>
<dbReference type="AlphaFoldDB" id="A0A7J0DWH7"/>
<comment type="caution">
    <text evidence="2">The sequence shown here is derived from an EMBL/GenBank/DDBJ whole genome shotgun (WGS) entry which is preliminary data.</text>
</comment>
<feature type="compositionally biased region" description="Polar residues" evidence="1">
    <location>
        <begin position="28"/>
        <end position="39"/>
    </location>
</feature>
<sequence length="39" mass="3961">MSPSTPVTGVQIETVVFPPMAKSPGTAKPSSSTAQVRST</sequence>
<feature type="region of interest" description="Disordered" evidence="1">
    <location>
        <begin position="19"/>
        <end position="39"/>
    </location>
</feature>
<evidence type="ECO:0000256" key="1">
    <source>
        <dbReference type="SAM" id="MobiDB-lite"/>
    </source>
</evidence>
<protein>
    <submittedName>
        <fullName evidence="2">Uncharacterized protein</fullName>
    </submittedName>
</protein>